<dbReference type="SUPFAM" id="SSF56349">
    <property type="entry name" value="DNA breaking-rejoining enzymes"/>
    <property type="match status" value="1"/>
</dbReference>
<dbReference type="InterPro" id="IPR011010">
    <property type="entry name" value="DNA_brk_join_enz"/>
</dbReference>
<dbReference type="Proteomes" id="UP001367771">
    <property type="component" value="Unassembled WGS sequence"/>
</dbReference>
<name>A0ABU8H801_9SPHN</name>
<dbReference type="RefSeq" id="WP_336546183.1">
    <property type="nucleotide sequence ID" value="NZ_JBBBDM010000019.1"/>
</dbReference>
<keyword evidence="3" id="KW-1185">Reference proteome</keyword>
<dbReference type="EMBL" id="JBBBDM010000019">
    <property type="protein sequence ID" value="MEI5689031.1"/>
    <property type="molecule type" value="Genomic_DNA"/>
</dbReference>
<dbReference type="Gene3D" id="1.10.443.10">
    <property type="entry name" value="Intergrase catalytic core"/>
    <property type="match status" value="1"/>
</dbReference>
<reference evidence="2 3" key="1">
    <citation type="journal article" date="2013" name="Int. J. Syst. Evol. Microbiol.">
        <title>Sphingomonas kyungheensis sp. nov., a bacterium with ginsenoside-converting activity isolated from soil of a ginseng field.</title>
        <authorList>
            <person name="Son H.M."/>
            <person name="Yang J.E."/>
            <person name="Park Y."/>
            <person name="Han C.K."/>
            <person name="Kim S.G."/>
            <person name="Kook M."/>
            <person name="Yi T.H."/>
        </authorList>
    </citation>
    <scope>NUCLEOTIDE SEQUENCE [LARGE SCALE GENOMIC DNA]</scope>
    <source>
        <strain evidence="2 3">LMG 26582</strain>
    </source>
</reference>
<sequence>MAVIRKDNPHTVKAPSGRLSYRRVFPPELRAHIAHLGVKPTELKRSLGATRLSDPGASERWQAADAEWNAIVAQATKLATETYDRLTPGRIADLMDALERSWHLADERELAERGEEFADLAWAGWDEMLSEYKQWRVERDVDAMVEHWGRSAEAVLASERIVLDPNDPSGLEAFCSAWNDRRIAYSPAAIARLKGDIVPIPPEPTVLREPASPPPAAPSAAKSFESLADAILSSPRIPIGISTKQMAATALRYFREAFGTPRPAEITKERVSEWLDLVAKRPAKLPPDERMIPLRELVARYEGVAGVERLAPKTLATLLGALSAIWNKAQRQEGVIPDSIPNPFVGRASLGGHRPEERQELSLAEIHAMFALPIFTRGERPKRGRGEASYWLPLLLLWTGARPEELAQLMTADVFPDPEDPDGRWMLRITDQGVHPIKGRRSLKTTKTESGRRTFPVHRELLALNFIVFVDHVRASGQTALFPELTTKGARGLLFAGWGEWWSLYVRKKGILPPGGGRRPSREFRHNWNTAARQSRIPKDAREYLLGHVQSGGSANDLYGGKGALGDYVDSLQFKGLDLSGVTPWEAPPAG</sequence>
<proteinExistence type="predicted"/>
<evidence type="ECO:0008006" key="4">
    <source>
        <dbReference type="Google" id="ProtNLM"/>
    </source>
</evidence>
<evidence type="ECO:0000313" key="2">
    <source>
        <dbReference type="EMBL" id="MEI5689031.1"/>
    </source>
</evidence>
<comment type="caution">
    <text evidence="2">The sequence shown here is derived from an EMBL/GenBank/DDBJ whole genome shotgun (WGS) entry which is preliminary data.</text>
</comment>
<dbReference type="InterPro" id="IPR013762">
    <property type="entry name" value="Integrase-like_cat_sf"/>
</dbReference>
<gene>
    <name evidence="2" type="ORF">V8201_18215</name>
</gene>
<organism evidence="2 3">
    <name type="scientific">Sphingomonas kyungheensis</name>
    <dbReference type="NCBI Taxonomy" id="1069987"/>
    <lineage>
        <taxon>Bacteria</taxon>
        <taxon>Pseudomonadati</taxon>
        <taxon>Pseudomonadota</taxon>
        <taxon>Alphaproteobacteria</taxon>
        <taxon>Sphingomonadales</taxon>
        <taxon>Sphingomonadaceae</taxon>
        <taxon>Sphingomonas</taxon>
    </lineage>
</organism>
<evidence type="ECO:0000256" key="1">
    <source>
        <dbReference type="ARBA" id="ARBA00023172"/>
    </source>
</evidence>
<evidence type="ECO:0000313" key="3">
    <source>
        <dbReference type="Proteomes" id="UP001367771"/>
    </source>
</evidence>
<protein>
    <recommendedName>
        <fullName evidence="4">Tyr recombinase domain-containing protein</fullName>
    </recommendedName>
</protein>
<accession>A0ABU8H801</accession>
<keyword evidence="1" id="KW-0233">DNA recombination</keyword>